<reference evidence="1 2" key="1">
    <citation type="submission" date="2024-02" db="EMBL/GenBank/DDBJ databases">
        <title>Whole genome sequencing and characterization of Corynebacterium isolated from the ocular surface of dry eye disease sufferers.</title>
        <authorList>
            <person name="Naqvi M."/>
        </authorList>
    </citation>
    <scope>NUCLEOTIDE SEQUENCE [LARGE SCALE GENOMIC DNA]</scope>
    <source>
        <strain evidence="1 2">PCRF</strain>
    </source>
</reference>
<name>A0ABU8P2J2_9CORY</name>
<gene>
    <name evidence="1" type="ORF">V5S96_10170</name>
</gene>
<organism evidence="1 2">
    <name type="scientific">Corynebacterium mastitidis</name>
    <dbReference type="NCBI Taxonomy" id="161890"/>
    <lineage>
        <taxon>Bacteria</taxon>
        <taxon>Bacillati</taxon>
        <taxon>Actinomycetota</taxon>
        <taxon>Actinomycetes</taxon>
        <taxon>Mycobacteriales</taxon>
        <taxon>Corynebacteriaceae</taxon>
        <taxon>Corynebacterium</taxon>
    </lineage>
</organism>
<proteinExistence type="predicted"/>
<accession>A0ABU8P2J2</accession>
<comment type="caution">
    <text evidence="1">The sequence shown here is derived from an EMBL/GenBank/DDBJ whole genome shotgun (WGS) entry which is preliminary data.</text>
</comment>
<sequence length="48" mass="5202">MDKALEAKLDQIIEELGTINESVAAVYGRLEAVDQLAKKKANLAEDDA</sequence>
<evidence type="ECO:0008006" key="3">
    <source>
        <dbReference type="Google" id="ProtNLM"/>
    </source>
</evidence>
<evidence type="ECO:0000313" key="1">
    <source>
        <dbReference type="EMBL" id="MEJ4100716.1"/>
    </source>
</evidence>
<protein>
    <recommendedName>
        <fullName evidence="3">Peptide chain release factor 1</fullName>
    </recommendedName>
</protein>
<evidence type="ECO:0000313" key="2">
    <source>
        <dbReference type="Proteomes" id="UP001359781"/>
    </source>
</evidence>
<dbReference type="EMBL" id="JBAHVJ010000011">
    <property type="protein sequence ID" value="MEJ4100716.1"/>
    <property type="molecule type" value="Genomic_DNA"/>
</dbReference>
<dbReference type="RefSeq" id="WP_337890927.1">
    <property type="nucleotide sequence ID" value="NZ_JBAHVI010000010.1"/>
</dbReference>
<keyword evidence="2" id="KW-1185">Reference proteome</keyword>
<dbReference type="Proteomes" id="UP001359781">
    <property type="component" value="Unassembled WGS sequence"/>
</dbReference>